<dbReference type="PANTHER" id="PTHR21700">
    <property type="entry name" value="TRANSTHYRETIN-LIKE FAMILY PROTEIN-RELATED"/>
    <property type="match status" value="1"/>
</dbReference>
<protein>
    <submittedName>
        <fullName evidence="7">Uncharacterized protein</fullName>
    </submittedName>
</protein>
<keyword evidence="5" id="KW-0812">Transmembrane</keyword>
<dbReference type="InterPro" id="IPR001534">
    <property type="entry name" value="Transthyretin-like"/>
</dbReference>
<keyword evidence="3" id="KW-0964">Secreted</keyword>
<dbReference type="PANTHER" id="PTHR21700:SF48">
    <property type="entry name" value="TRANSTHYRETIN-LIKE FAMILY PROTEIN"/>
    <property type="match status" value="1"/>
</dbReference>
<dbReference type="GO" id="GO:0009986">
    <property type="term" value="C:cell surface"/>
    <property type="evidence" value="ECO:0007669"/>
    <property type="project" value="InterPro"/>
</dbReference>
<keyword evidence="6" id="KW-1185">Reference proteome</keyword>
<dbReference type="Pfam" id="PF01060">
    <property type="entry name" value="TTR-52"/>
    <property type="match status" value="1"/>
</dbReference>
<proteinExistence type="inferred from homology"/>
<comment type="similarity">
    <text evidence="2">Belongs to the nematode transthyretin-like family.</text>
</comment>
<evidence type="ECO:0000256" key="3">
    <source>
        <dbReference type="ARBA" id="ARBA00022525"/>
    </source>
</evidence>
<dbReference type="InterPro" id="IPR038479">
    <property type="entry name" value="Transthyretin-like_sf"/>
</dbReference>
<keyword evidence="5" id="KW-1133">Transmembrane helix</keyword>
<evidence type="ECO:0000313" key="6">
    <source>
        <dbReference type="Proteomes" id="UP000887569"/>
    </source>
</evidence>
<dbReference type="GO" id="GO:0005576">
    <property type="term" value="C:extracellular region"/>
    <property type="evidence" value="ECO:0007669"/>
    <property type="project" value="UniProtKB-SubCell"/>
</dbReference>
<evidence type="ECO:0000256" key="5">
    <source>
        <dbReference type="SAM" id="Phobius"/>
    </source>
</evidence>
<feature type="transmembrane region" description="Helical" evidence="5">
    <location>
        <begin position="28"/>
        <end position="48"/>
    </location>
</feature>
<evidence type="ECO:0000256" key="4">
    <source>
        <dbReference type="ARBA" id="ARBA00022729"/>
    </source>
</evidence>
<dbReference type="Proteomes" id="UP000887569">
    <property type="component" value="Unplaced"/>
</dbReference>
<reference evidence="7" key="1">
    <citation type="submission" date="2022-11" db="UniProtKB">
        <authorList>
            <consortium name="WormBaseParasite"/>
        </authorList>
    </citation>
    <scope>IDENTIFICATION</scope>
</reference>
<keyword evidence="5" id="KW-0472">Membrane</keyword>
<dbReference type="Gene3D" id="2.60.40.3330">
    <property type="match status" value="1"/>
</dbReference>
<accession>A0A915CKT1</accession>
<organism evidence="6 7">
    <name type="scientific">Parascaris univalens</name>
    <name type="common">Nematode worm</name>
    <dbReference type="NCBI Taxonomy" id="6257"/>
    <lineage>
        <taxon>Eukaryota</taxon>
        <taxon>Metazoa</taxon>
        <taxon>Ecdysozoa</taxon>
        <taxon>Nematoda</taxon>
        <taxon>Chromadorea</taxon>
        <taxon>Rhabditida</taxon>
        <taxon>Spirurina</taxon>
        <taxon>Ascaridomorpha</taxon>
        <taxon>Ascaridoidea</taxon>
        <taxon>Ascarididae</taxon>
        <taxon>Parascaris</taxon>
    </lineage>
</organism>
<comment type="subcellular location">
    <subcellularLocation>
        <location evidence="1">Secreted</location>
    </subcellularLocation>
</comment>
<evidence type="ECO:0000256" key="2">
    <source>
        <dbReference type="ARBA" id="ARBA00010112"/>
    </source>
</evidence>
<dbReference type="AlphaFoldDB" id="A0A915CKT1"/>
<evidence type="ECO:0000256" key="1">
    <source>
        <dbReference type="ARBA" id="ARBA00004613"/>
    </source>
</evidence>
<dbReference type="WBParaSite" id="PgR264_g002_t02">
    <property type="protein sequence ID" value="PgR264_g002_t02"/>
    <property type="gene ID" value="PgR264_g002"/>
</dbReference>
<name>A0A915CKT1_PARUN</name>
<keyword evidence="4" id="KW-0732">Signal</keyword>
<evidence type="ECO:0000313" key="7">
    <source>
        <dbReference type="WBParaSite" id="PgR264_g002_t02"/>
    </source>
</evidence>
<sequence length="197" mass="22890">FPTVLFLISRAISLNTLHHRCNTSTIWMYRWALLLVLIPFAFTAEVALRSTRAKGKLLCGGEPIQDARVRLYRMNSEDKSQILNYKVTSTSGTFEVEGNTQGRPINETTLTPVVRIYHKCDEDPKKDRGFRRIQFQIPSEYVFNGRTPRETYDMGTLNLQLIYPGENERNISWNKNTPSRIDDDHHLMKIFQKLIIV</sequence>